<dbReference type="InterPro" id="IPR000182">
    <property type="entry name" value="GNAT_dom"/>
</dbReference>
<dbReference type="Proteomes" id="UP000789831">
    <property type="component" value="Unassembled WGS sequence"/>
</dbReference>
<dbReference type="InterPro" id="IPR016181">
    <property type="entry name" value="Acyl_CoA_acyltransferase"/>
</dbReference>
<accession>A0A9N8Z4B8</accession>
<evidence type="ECO:0000259" key="1">
    <source>
        <dbReference type="PROSITE" id="PS51186"/>
    </source>
</evidence>
<feature type="domain" description="N-acetyltransferase" evidence="1">
    <location>
        <begin position="49"/>
        <end position="208"/>
    </location>
</feature>
<dbReference type="EMBL" id="CAJVPL010000221">
    <property type="protein sequence ID" value="CAG8467964.1"/>
    <property type="molecule type" value="Genomic_DNA"/>
</dbReference>
<name>A0A9N8Z4B8_9GLOM</name>
<dbReference type="OrthoDB" id="10264707at2759"/>
<keyword evidence="3" id="KW-1185">Reference proteome</keyword>
<dbReference type="PANTHER" id="PTHR43138:SF1">
    <property type="entry name" value="N-ACETYLTRANSFERASE ACA1"/>
    <property type="match status" value="1"/>
</dbReference>
<dbReference type="Pfam" id="PF00583">
    <property type="entry name" value="Acetyltransf_1"/>
    <property type="match status" value="1"/>
</dbReference>
<dbReference type="PROSITE" id="PS51186">
    <property type="entry name" value="GNAT"/>
    <property type="match status" value="1"/>
</dbReference>
<comment type="caution">
    <text evidence="2">The sequence shown here is derived from an EMBL/GenBank/DDBJ whole genome shotgun (WGS) entry which is preliminary data.</text>
</comment>
<organism evidence="2 3">
    <name type="scientific">Ambispora gerdemannii</name>
    <dbReference type="NCBI Taxonomy" id="144530"/>
    <lineage>
        <taxon>Eukaryota</taxon>
        <taxon>Fungi</taxon>
        <taxon>Fungi incertae sedis</taxon>
        <taxon>Mucoromycota</taxon>
        <taxon>Glomeromycotina</taxon>
        <taxon>Glomeromycetes</taxon>
        <taxon>Archaeosporales</taxon>
        <taxon>Ambisporaceae</taxon>
        <taxon>Ambispora</taxon>
    </lineage>
</organism>
<proteinExistence type="predicted"/>
<dbReference type="Gene3D" id="3.40.630.30">
    <property type="match status" value="1"/>
</dbReference>
<dbReference type="AlphaFoldDB" id="A0A9N8Z4B8"/>
<gene>
    <name evidence="2" type="ORF">AGERDE_LOCUS2591</name>
</gene>
<dbReference type="GO" id="GO:0005634">
    <property type="term" value="C:nucleus"/>
    <property type="evidence" value="ECO:0007669"/>
    <property type="project" value="TreeGrafter"/>
</dbReference>
<evidence type="ECO:0000313" key="2">
    <source>
        <dbReference type="EMBL" id="CAG8467964.1"/>
    </source>
</evidence>
<evidence type="ECO:0000313" key="3">
    <source>
        <dbReference type="Proteomes" id="UP000789831"/>
    </source>
</evidence>
<dbReference type="InterPro" id="IPR052742">
    <property type="entry name" value="Mito_N-acetyltransferase"/>
</dbReference>
<sequence length="211" mass="23544">MSSAYGSIVAPQFDSSKISSILPICKETKSGMLIEIAMVNNNSPIPLISHLHQIFSKVIEEGTSYPQEFELDEQEFREYFLSHHAFVALKAKDKSTNGVVWDERVVGMFYIKPNYPGRCSHICNGGFIVPHKSRNLGVGKAMGEAFLQLAPAIGYKSSVFNLVFANNVASVNLWKSLNFVEIGRVPKAARLQGYEELVEAIVFYKDFETDV</sequence>
<dbReference type="PANTHER" id="PTHR43138">
    <property type="entry name" value="ACETYLTRANSFERASE, GNAT FAMILY"/>
    <property type="match status" value="1"/>
</dbReference>
<reference evidence="2" key="1">
    <citation type="submission" date="2021-06" db="EMBL/GenBank/DDBJ databases">
        <authorList>
            <person name="Kallberg Y."/>
            <person name="Tangrot J."/>
            <person name="Rosling A."/>
        </authorList>
    </citation>
    <scope>NUCLEOTIDE SEQUENCE</scope>
    <source>
        <strain evidence="2">MT106</strain>
    </source>
</reference>
<dbReference type="SUPFAM" id="SSF55729">
    <property type="entry name" value="Acyl-CoA N-acyltransferases (Nat)"/>
    <property type="match status" value="1"/>
</dbReference>
<protein>
    <submittedName>
        <fullName evidence="2">601_t:CDS:1</fullName>
    </submittedName>
</protein>
<dbReference type="GO" id="GO:0016747">
    <property type="term" value="F:acyltransferase activity, transferring groups other than amino-acyl groups"/>
    <property type="evidence" value="ECO:0007669"/>
    <property type="project" value="InterPro"/>
</dbReference>